<dbReference type="GO" id="GO:0006400">
    <property type="term" value="P:tRNA modification"/>
    <property type="evidence" value="ECO:0007669"/>
    <property type="project" value="UniProtKB-UniRule"/>
</dbReference>
<comment type="caution">
    <text evidence="11">The sequence shown here is derived from an EMBL/GenBank/DDBJ whole genome shotgun (WGS) entry which is preliminary data.</text>
</comment>
<dbReference type="SMART" id="SM00977">
    <property type="entry name" value="TilS_C"/>
    <property type="match status" value="1"/>
</dbReference>
<dbReference type="RefSeq" id="WP_117543461.1">
    <property type="nucleotide sequence ID" value="NZ_JBKUNB010000013.1"/>
</dbReference>
<dbReference type="CDD" id="cd01992">
    <property type="entry name" value="TilS_N"/>
    <property type="match status" value="1"/>
</dbReference>
<dbReference type="GeneID" id="97985609"/>
<dbReference type="InterPro" id="IPR011063">
    <property type="entry name" value="TilS/TtcA_N"/>
</dbReference>
<evidence type="ECO:0000256" key="6">
    <source>
        <dbReference type="ARBA" id="ARBA00022840"/>
    </source>
</evidence>
<dbReference type="NCBIfam" id="TIGR02433">
    <property type="entry name" value="lysidine_TilS_C"/>
    <property type="match status" value="1"/>
</dbReference>
<keyword evidence="9" id="KW-0812">Transmembrane</keyword>
<comment type="subcellular location">
    <subcellularLocation>
        <location evidence="1 8">Cytoplasm</location>
    </subcellularLocation>
</comment>
<reference evidence="11" key="1">
    <citation type="submission" date="2018-08" db="EMBL/GenBank/DDBJ databases">
        <title>A genome reference for cultivated species of the human gut microbiota.</title>
        <authorList>
            <person name="Zou Y."/>
            <person name="Xue W."/>
            <person name="Luo G."/>
        </authorList>
    </citation>
    <scope>NUCLEOTIDE SEQUENCE [LARGE SCALE GENOMIC DNA]</scope>
    <source>
        <strain evidence="11">TF05-5AC</strain>
    </source>
</reference>
<feature type="binding site" evidence="8">
    <location>
        <begin position="26"/>
        <end position="31"/>
    </location>
    <ligand>
        <name>ATP</name>
        <dbReference type="ChEBI" id="CHEBI:30616"/>
    </ligand>
</feature>
<keyword evidence="6 8" id="KW-0067">ATP-binding</keyword>
<dbReference type="SUPFAM" id="SSF52402">
    <property type="entry name" value="Adenine nucleotide alpha hydrolases-like"/>
    <property type="match status" value="1"/>
</dbReference>
<comment type="similarity">
    <text evidence="8">Belongs to the tRNA(Ile)-lysidine synthase family.</text>
</comment>
<dbReference type="AlphaFoldDB" id="A0A3E3IDA6"/>
<evidence type="ECO:0000256" key="5">
    <source>
        <dbReference type="ARBA" id="ARBA00022741"/>
    </source>
</evidence>
<dbReference type="SUPFAM" id="SSF56037">
    <property type="entry name" value="PheT/TilS domain"/>
    <property type="match status" value="1"/>
</dbReference>
<keyword evidence="5 8" id="KW-0547">Nucleotide-binding</keyword>
<comment type="catalytic activity">
    <reaction evidence="7 8">
        <text>cytidine(34) in tRNA(Ile2) + L-lysine + ATP = lysidine(34) in tRNA(Ile2) + AMP + diphosphate + H(+)</text>
        <dbReference type="Rhea" id="RHEA:43744"/>
        <dbReference type="Rhea" id="RHEA-COMP:10625"/>
        <dbReference type="Rhea" id="RHEA-COMP:10670"/>
        <dbReference type="ChEBI" id="CHEBI:15378"/>
        <dbReference type="ChEBI" id="CHEBI:30616"/>
        <dbReference type="ChEBI" id="CHEBI:32551"/>
        <dbReference type="ChEBI" id="CHEBI:33019"/>
        <dbReference type="ChEBI" id="CHEBI:82748"/>
        <dbReference type="ChEBI" id="CHEBI:83665"/>
        <dbReference type="ChEBI" id="CHEBI:456215"/>
        <dbReference type="EC" id="6.3.4.19"/>
    </reaction>
</comment>
<evidence type="ECO:0000259" key="10">
    <source>
        <dbReference type="SMART" id="SM00977"/>
    </source>
</evidence>
<sequence>MIEKIRWYMEEQHMAGPGSRIVVGVSGGADSICLLHVLALLAPSFQWKLAVVHVNHLIRREAGEDAAYVEETCRQLGVSFYLTEVDVEALAKSRGLSVEEAGRQVRYRAFYEAAESFGADRIAVAHNRNDRAETLLFHMFRGTGLDGMASIRPVRDNIIRPLLCVGREEIEQWLREKNIRWCIDKSNDTDTYTRNKIRRHILPFAREEICPEADAHLSQEAELLALTADFVGRRAQEALDRCRLLEEASDGSAGPEEARARMGNPQECRPSPVKRIRIAVPAFLQEEKLLQTHLLRLVLKELSGGGKDIGMSHIRDVESLFYKQGGKRVMLPYGLEALRSFGEVIVQERKPAAAALAGTEEEVPAAHFFQKIDMEELAGNIGDTQNAAPVLTLACGGGKILEFSLFRRENSQIIPQKTCTKWFDYDRIESLVLRTRQPGDYLSINDKLQKKRLKDYLIQEKIPVQERENLLLLADGSHILWVVGHRISSAVKVTDSTKRVLRVHIRGGEEDG</sequence>
<dbReference type="Pfam" id="PF11734">
    <property type="entry name" value="TilS_C"/>
    <property type="match status" value="1"/>
</dbReference>
<dbReference type="GO" id="GO:0032267">
    <property type="term" value="F:tRNA(Ile)-lysidine synthase activity"/>
    <property type="evidence" value="ECO:0007669"/>
    <property type="project" value="UniProtKB-EC"/>
</dbReference>
<dbReference type="InterPro" id="IPR012795">
    <property type="entry name" value="tRNA_Ile_lys_synt_N"/>
</dbReference>
<dbReference type="EC" id="6.3.4.19" evidence="8"/>
<dbReference type="HAMAP" id="MF_01161">
    <property type="entry name" value="tRNA_Ile_lys_synt"/>
    <property type="match status" value="1"/>
</dbReference>
<evidence type="ECO:0000256" key="8">
    <source>
        <dbReference type="HAMAP-Rule" id="MF_01161"/>
    </source>
</evidence>
<keyword evidence="3 8" id="KW-0436">Ligase</keyword>
<dbReference type="PANTHER" id="PTHR43033:SF1">
    <property type="entry name" value="TRNA(ILE)-LYSIDINE SYNTHASE-RELATED"/>
    <property type="match status" value="1"/>
</dbReference>
<comment type="function">
    <text evidence="8">Ligates lysine onto the cytidine present at position 34 of the AUA codon-specific tRNA(Ile) that contains the anticodon CAU, in an ATP-dependent manner. Cytidine is converted to lysidine, thus changing the amino acid specificity of the tRNA from methionine to isoleucine.</text>
</comment>
<dbReference type="EMBL" id="QVLV01000001">
    <property type="protein sequence ID" value="RGE65048.1"/>
    <property type="molecule type" value="Genomic_DNA"/>
</dbReference>
<dbReference type="InterPro" id="IPR014729">
    <property type="entry name" value="Rossmann-like_a/b/a_fold"/>
</dbReference>
<name>A0A3E3IDA6_9FIRM</name>
<dbReference type="Gene3D" id="3.30.465.60">
    <property type="match status" value="1"/>
</dbReference>
<evidence type="ECO:0000313" key="11">
    <source>
        <dbReference type="EMBL" id="RGE65048.1"/>
    </source>
</evidence>
<organism evidence="11 12">
    <name type="scientific">Eisenbergiella massiliensis</name>
    <dbReference type="NCBI Taxonomy" id="1720294"/>
    <lineage>
        <taxon>Bacteria</taxon>
        <taxon>Bacillati</taxon>
        <taxon>Bacillota</taxon>
        <taxon>Clostridia</taxon>
        <taxon>Lachnospirales</taxon>
        <taxon>Lachnospiraceae</taxon>
        <taxon>Eisenbergiella</taxon>
    </lineage>
</organism>
<proteinExistence type="inferred from homology"/>
<keyword evidence="12" id="KW-1185">Reference proteome</keyword>
<gene>
    <name evidence="8 11" type="primary">tilS</name>
    <name evidence="11" type="ORF">DXC51_01595</name>
</gene>
<dbReference type="NCBIfam" id="TIGR02432">
    <property type="entry name" value="lysidine_TilS_N"/>
    <property type="match status" value="1"/>
</dbReference>
<protein>
    <recommendedName>
        <fullName evidence="8">tRNA(Ile)-lysidine synthase</fullName>
        <ecNumber evidence="8">6.3.4.19</ecNumber>
    </recommendedName>
    <alternativeName>
        <fullName evidence="8">tRNA(Ile)-2-lysyl-cytidine synthase</fullName>
    </alternativeName>
    <alternativeName>
        <fullName evidence="8">tRNA(Ile)-lysidine synthetase</fullName>
    </alternativeName>
</protein>
<evidence type="ECO:0000256" key="9">
    <source>
        <dbReference type="SAM" id="Phobius"/>
    </source>
</evidence>
<evidence type="ECO:0000256" key="2">
    <source>
        <dbReference type="ARBA" id="ARBA00022490"/>
    </source>
</evidence>
<dbReference type="Gene3D" id="3.40.50.620">
    <property type="entry name" value="HUPs"/>
    <property type="match status" value="1"/>
</dbReference>
<dbReference type="InterPro" id="IPR012796">
    <property type="entry name" value="Lysidine-tRNA-synth_C"/>
</dbReference>
<keyword evidence="4 8" id="KW-0819">tRNA processing</keyword>
<keyword evidence="9" id="KW-0472">Membrane</keyword>
<accession>A0A3E3IDA6</accession>
<evidence type="ECO:0000313" key="12">
    <source>
        <dbReference type="Proteomes" id="UP000260812"/>
    </source>
</evidence>
<dbReference type="Pfam" id="PF01171">
    <property type="entry name" value="ATP_bind_3"/>
    <property type="match status" value="1"/>
</dbReference>
<evidence type="ECO:0000256" key="7">
    <source>
        <dbReference type="ARBA" id="ARBA00048539"/>
    </source>
</evidence>
<evidence type="ECO:0000256" key="1">
    <source>
        <dbReference type="ARBA" id="ARBA00004496"/>
    </source>
</evidence>
<feature type="transmembrane region" description="Helical" evidence="9">
    <location>
        <begin position="21"/>
        <end position="42"/>
    </location>
</feature>
<feature type="domain" description="Lysidine-tRNA(Ile) synthetase C-terminal" evidence="10">
    <location>
        <begin position="431"/>
        <end position="503"/>
    </location>
</feature>
<keyword evidence="9" id="KW-1133">Transmembrane helix</keyword>
<dbReference type="GO" id="GO:0005737">
    <property type="term" value="C:cytoplasm"/>
    <property type="evidence" value="ECO:0007669"/>
    <property type="project" value="UniProtKB-SubCell"/>
</dbReference>
<keyword evidence="2 8" id="KW-0963">Cytoplasm</keyword>
<dbReference type="PANTHER" id="PTHR43033">
    <property type="entry name" value="TRNA(ILE)-LYSIDINE SYNTHASE-RELATED"/>
    <property type="match status" value="1"/>
</dbReference>
<comment type="domain">
    <text evidence="8">The N-terminal region contains the highly conserved SGGXDS motif, predicted to be a P-loop motif involved in ATP binding.</text>
</comment>
<evidence type="ECO:0000256" key="4">
    <source>
        <dbReference type="ARBA" id="ARBA00022694"/>
    </source>
</evidence>
<dbReference type="Proteomes" id="UP000260812">
    <property type="component" value="Unassembled WGS sequence"/>
</dbReference>
<dbReference type="GO" id="GO:0005524">
    <property type="term" value="F:ATP binding"/>
    <property type="evidence" value="ECO:0007669"/>
    <property type="project" value="UniProtKB-UniRule"/>
</dbReference>
<dbReference type="InterPro" id="IPR012094">
    <property type="entry name" value="tRNA_Ile_lys_synt"/>
</dbReference>
<evidence type="ECO:0000256" key="3">
    <source>
        <dbReference type="ARBA" id="ARBA00022598"/>
    </source>
</evidence>